<dbReference type="PROSITE" id="PS01248">
    <property type="entry name" value="EGF_LAM_1"/>
    <property type="match status" value="1"/>
</dbReference>
<keyword evidence="4" id="KW-0424">Laminin EGF-like domain</keyword>
<evidence type="ECO:0000256" key="4">
    <source>
        <dbReference type="PROSITE-ProRule" id="PRU00460"/>
    </source>
</evidence>
<keyword evidence="1" id="KW-0646">Protease inhibitor</keyword>
<keyword evidence="2" id="KW-0722">Serine protease inhibitor</keyword>
<comment type="caution">
    <text evidence="4">Lacks conserved residue(s) required for the propagation of feature annotation.</text>
</comment>
<dbReference type="WBParaSite" id="TCNE_0002015501-mRNA-1">
    <property type="protein sequence ID" value="TCNE_0002015501-mRNA-1"/>
    <property type="gene ID" value="TCNE_0002015501"/>
</dbReference>
<evidence type="ECO:0000313" key="7">
    <source>
        <dbReference type="Proteomes" id="UP000050794"/>
    </source>
</evidence>
<dbReference type="SMART" id="SM00180">
    <property type="entry name" value="EGF_Lam"/>
    <property type="match status" value="2"/>
</dbReference>
<dbReference type="InterPro" id="IPR036058">
    <property type="entry name" value="Kazal_dom_sf"/>
</dbReference>
<reference evidence="6 7" key="2">
    <citation type="submission" date="2018-11" db="EMBL/GenBank/DDBJ databases">
        <authorList>
            <consortium name="Pathogen Informatics"/>
        </authorList>
    </citation>
    <scope>NUCLEOTIDE SEQUENCE [LARGE SCALE GENOMIC DNA]</scope>
</reference>
<dbReference type="InterPro" id="IPR002049">
    <property type="entry name" value="LE_dom"/>
</dbReference>
<accession>A0A183VHD1</accession>
<feature type="domain" description="Laminin EGF-like" evidence="5">
    <location>
        <begin position="78"/>
        <end position="129"/>
    </location>
</feature>
<dbReference type="PANTHER" id="PTHR10913:SF45">
    <property type="entry name" value="FOLLISTATIN, ISOFORM A-RELATED"/>
    <property type="match status" value="1"/>
</dbReference>
<sequence>MCNAQTCAFGGFCLDIVGDEVEECVCDFNCTSFDGYSVCASDGNIYETACHMDLASCQQQKSIYELAPLHLCYYYDECGCNRVGAYDSSCNALGECRCRPGVGGAKCDHCVPGFWGIHLIAKGAIGCRPCGCSVFGSSRLDCEQSTGRCQCKRDSFGLKCDTCNADSVITANGCMKKEEFKAPKYVLFFASSCIRFA</sequence>
<dbReference type="GO" id="GO:0030154">
    <property type="term" value="P:cell differentiation"/>
    <property type="evidence" value="ECO:0007669"/>
    <property type="project" value="TreeGrafter"/>
</dbReference>
<name>A0A183VHD1_TOXCA</name>
<dbReference type="SMART" id="SM00280">
    <property type="entry name" value="KAZAL"/>
    <property type="match status" value="1"/>
</dbReference>
<dbReference type="Pfam" id="PF00053">
    <property type="entry name" value="EGF_laminin"/>
    <property type="match status" value="2"/>
</dbReference>
<reference evidence="8" key="1">
    <citation type="submission" date="2016-06" db="UniProtKB">
        <authorList>
            <consortium name="WormBaseParasite"/>
        </authorList>
    </citation>
    <scope>IDENTIFICATION</scope>
</reference>
<dbReference type="GO" id="GO:0005576">
    <property type="term" value="C:extracellular region"/>
    <property type="evidence" value="ECO:0007669"/>
    <property type="project" value="TreeGrafter"/>
</dbReference>
<dbReference type="InterPro" id="IPR050653">
    <property type="entry name" value="Prot_Inhib_GrowthFact_Antg"/>
</dbReference>
<evidence type="ECO:0000256" key="2">
    <source>
        <dbReference type="ARBA" id="ARBA00022900"/>
    </source>
</evidence>
<keyword evidence="7" id="KW-1185">Reference proteome</keyword>
<dbReference type="SUPFAM" id="SSF100895">
    <property type="entry name" value="Kazal-type serine protease inhibitors"/>
    <property type="match status" value="1"/>
</dbReference>
<keyword evidence="3 4" id="KW-1015">Disulfide bond</keyword>
<dbReference type="PROSITE" id="PS50027">
    <property type="entry name" value="EGF_LAM_2"/>
    <property type="match status" value="1"/>
</dbReference>
<proteinExistence type="predicted"/>
<dbReference type="InterPro" id="IPR002350">
    <property type="entry name" value="Kazal_dom"/>
</dbReference>
<dbReference type="Gene3D" id="3.30.60.30">
    <property type="match status" value="1"/>
</dbReference>
<organism evidence="7 8">
    <name type="scientific">Toxocara canis</name>
    <name type="common">Canine roundworm</name>
    <dbReference type="NCBI Taxonomy" id="6265"/>
    <lineage>
        <taxon>Eukaryota</taxon>
        <taxon>Metazoa</taxon>
        <taxon>Ecdysozoa</taxon>
        <taxon>Nematoda</taxon>
        <taxon>Chromadorea</taxon>
        <taxon>Rhabditida</taxon>
        <taxon>Spirurina</taxon>
        <taxon>Ascaridomorpha</taxon>
        <taxon>Ascaridoidea</taxon>
        <taxon>Toxocaridae</taxon>
        <taxon>Toxocara</taxon>
    </lineage>
</organism>
<dbReference type="Pfam" id="PF07648">
    <property type="entry name" value="Kazal_2"/>
    <property type="match status" value="1"/>
</dbReference>
<evidence type="ECO:0000313" key="8">
    <source>
        <dbReference type="WBParaSite" id="TCNE_0002015501-mRNA-1"/>
    </source>
</evidence>
<evidence type="ECO:0000256" key="1">
    <source>
        <dbReference type="ARBA" id="ARBA00022690"/>
    </source>
</evidence>
<dbReference type="SUPFAM" id="SSF57196">
    <property type="entry name" value="EGF/Laminin"/>
    <property type="match status" value="2"/>
</dbReference>
<dbReference type="EMBL" id="UYWY01028406">
    <property type="protein sequence ID" value="VDM51472.1"/>
    <property type="molecule type" value="Genomic_DNA"/>
</dbReference>
<feature type="disulfide bond" evidence="4">
    <location>
        <begin position="98"/>
        <end position="107"/>
    </location>
</feature>
<gene>
    <name evidence="6" type="ORF">TCNE_LOCUS20151</name>
</gene>
<dbReference type="FunFam" id="2.10.25.10:FF:000180">
    <property type="entry name" value="Netrin G2"/>
    <property type="match status" value="1"/>
</dbReference>
<dbReference type="PANTHER" id="PTHR10913">
    <property type="entry name" value="FOLLISTATIN-RELATED"/>
    <property type="match status" value="1"/>
</dbReference>
<evidence type="ECO:0000256" key="3">
    <source>
        <dbReference type="ARBA" id="ARBA00023157"/>
    </source>
</evidence>
<feature type="disulfide bond" evidence="4">
    <location>
        <begin position="78"/>
        <end position="90"/>
    </location>
</feature>
<protein>
    <submittedName>
        <fullName evidence="8">Laminin EGF-like domain-containing protein</fullName>
    </submittedName>
</protein>
<dbReference type="Gene3D" id="2.10.25.10">
    <property type="entry name" value="Laminin"/>
    <property type="match status" value="2"/>
</dbReference>
<evidence type="ECO:0000259" key="5">
    <source>
        <dbReference type="PROSITE" id="PS50027"/>
    </source>
</evidence>
<dbReference type="Proteomes" id="UP000050794">
    <property type="component" value="Unassembled WGS sequence"/>
</dbReference>
<dbReference type="CDD" id="cd00055">
    <property type="entry name" value="EGF_Lam"/>
    <property type="match status" value="2"/>
</dbReference>
<dbReference type="AlphaFoldDB" id="A0A183VHD1"/>
<evidence type="ECO:0000313" key="6">
    <source>
        <dbReference type="EMBL" id="VDM51472.1"/>
    </source>
</evidence>